<evidence type="ECO:0000256" key="8">
    <source>
        <dbReference type="ARBA" id="ARBA00023014"/>
    </source>
</evidence>
<dbReference type="InterPro" id="IPR042096">
    <property type="entry name" value="Dihydro-acid_dehy_C"/>
</dbReference>
<keyword evidence="21" id="KW-1185">Reference proteome</keyword>
<evidence type="ECO:0000313" key="19">
    <source>
        <dbReference type="EMBL" id="TVM36783.1"/>
    </source>
</evidence>
<dbReference type="EMBL" id="QMIF01000001">
    <property type="protein sequence ID" value="TVM36783.1"/>
    <property type="molecule type" value="Genomic_DNA"/>
</dbReference>
<dbReference type="AlphaFoldDB" id="A0A6P1ZLW7"/>
<dbReference type="InterPro" id="IPR037237">
    <property type="entry name" value="IlvD/EDD_N"/>
</dbReference>
<comment type="subunit">
    <text evidence="15">Homodimer.</text>
</comment>
<dbReference type="Proteomes" id="UP000503251">
    <property type="component" value="Chromosome"/>
</dbReference>
<reference evidence="19 20" key="1">
    <citation type="submission" date="2018-06" db="EMBL/GenBank/DDBJ databases">
        <title>Complete genome of Desulfovibrio marinus P48SEP.</title>
        <authorList>
            <person name="Crispim J.S."/>
            <person name="Vidigal P.M.P."/>
            <person name="Silva L.C.F."/>
            <person name="Araujo L.C."/>
            <person name="Laguardia C.N."/>
            <person name="Dias R.S."/>
            <person name="Sousa M.P."/>
            <person name="Paula S.O."/>
            <person name="Silva C."/>
        </authorList>
    </citation>
    <scope>NUCLEOTIDE SEQUENCE [LARGE SCALE GENOMIC DNA]</scope>
    <source>
        <strain evidence="19 20">P48SEP</strain>
    </source>
</reference>
<keyword evidence="9 15" id="KW-0456">Lyase</keyword>
<dbReference type="Pfam" id="PF00920">
    <property type="entry name" value="ILVD_EDD_N"/>
    <property type="match status" value="1"/>
</dbReference>
<gene>
    <name evidence="15 19" type="primary">ilvD</name>
    <name evidence="19" type="ORF">DQK91_02365</name>
    <name evidence="18" type="ORF">E8L03_07545</name>
</gene>
<keyword evidence="4 15" id="KW-0001">2Fe-2S</keyword>
<dbReference type="UniPathway" id="UPA00047">
    <property type="reaction ID" value="UER00057"/>
</dbReference>
<dbReference type="PANTHER" id="PTHR43661:SF3">
    <property type="entry name" value="D-XYLONATE DEHYDRATASE YAGF-RELATED"/>
    <property type="match status" value="1"/>
</dbReference>
<keyword evidence="8 15" id="KW-0411">Iron-sulfur</keyword>
<comment type="cofactor">
    <cofactor evidence="15">
        <name>[2Fe-2S] cluster</name>
        <dbReference type="ChEBI" id="CHEBI:190135"/>
    </cofactor>
    <text evidence="15">Binds 1 [2Fe-2S] cluster per subunit. This cluster acts as a Lewis acid cofactor.</text>
</comment>
<dbReference type="SUPFAM" id="SSF52016">
    <property type="entry name" value="LeuD/IlvD-like"/>
    <property type="match status" value="1"/>
</dbReference>
<evidence type="ECO:0000313" key="20">
    <source>
        <dbReference type="Proteomes" id="UP000434052"/>
    </source>
</evidence>
<proteinExistence type="inferred from homology"/>
<evidence type="ECO:0000313" key="18">
    <source>
        <dbReference type="EMBL" id="QJT08790.1"/>
    </source>
</evidence>
<feature type="binding site" evidence="15">
    <location>
        <position position="87"/>
    </location>
    <ligand>
        <name>Mg(2+)</name>
        <dbReference type="ChEBI" id="CHEBI:18420"/>
    </ligand>
</feature>
<keyword evidence="10 15" id="KW-0100">Branched-chain amino acid biosynthesis</keyword>
<evidence type="ECO:0000256" key="12">
    <source>
        <dbReference type="ARBA" id="ARBA00029436"/>
    </source>
</evidence>
<evidence type="ECO:0000256" key="15">
    <source>
        <dbReference type="HAMAP-Rule" id="MF_00012"/>
    </source>
</evidence>
<reference evidence="18 21" key="2">
    <citation type="submission" date="2019-04" db="EMBL/GenBank/DDBJ databases">
        <title>Isolation and culture of sulfate reducing bacteria from the cold seep of the South China Sea.</title>
        <authorList>
            <person name="Sun C."/>
            <person name="Liu R."/>
        </authorList>
    </citation>
    <scope>NUCLEOTIDE SEQUENCE [LARGE SCALE GENOMIC DNA]</scope>
    <source>
        <strain evidence="18 21">CS1</strain>
    </source>
</reference>
<dbReference type="GO" id="GO:0009099">
    <property type="term" value="P:L-valine biosynthetic process"/>
    <property type="evidence" value="ECO:0007669"/>
    <property type="project" value="UniProtKB-UniRule"/>
</dbReference>
<dbReference type="HAMAP" id="MF_00012">
    <property type="entry name" value="IlvD"/>
    <property type="match status" value="1"/>
</dbReference>
<dbReference type="Proteomes" id="UP000434052">
    <property type="component" value="Unassembled WGS sequence"/>
</dbReference>
<dbReference type="EC" id="4.2.1.9" evidence="14 15"/>
<dbReference type="InterPro" id="IPR020558">
    <property type="entry name" value="DiOHA_6PGluconate_deHydtase_CS"/>
</dbReference>
<feature type="binding site" evidence="15">
    <location>
        <position position="449"/>
    </location>
    <ligand>
        <name>Mg(2+)</name>
        <dbReference type="ChEBI" id="CHEBI:18420"/>
    </ligand>
</feature>
<dbReference type="NCBIfam" id="NF002068">
    <property type="entry name" value="PRK00911.1"/>
    <property type="match status" value="1"/>
</dbReference>
<dbReference type="GO" id="GO:0051537">
    <property type="term" value="F:2 iron, 2 sulfur cluster binding"/>
    <property type="evidence" value="ECO:0007669"/>
    <property type="project" value="UniProtKB-UniRule"/>
</dbReference>
<feature type="domain" description="Dihydroxy-acid/6-phosphogluconate dehydratase C-terminal" evidence="17">
    <location>
        <begin position="365"/>
        <end position="557"/>
    </location>
</feature>
<feature type="domain" description="Dihydroxy-acid/6-phosphogluconate dehydratase N-terminal" evidence="16">
    <location>
        <begin position="40"/>
        <end position="355"/>
    </location>
</feature>
<name>A0A6P1ZLW7_9BACT</name>
<dbReference type="NCBIfam" id="TIGR00110">
    <property type="entry name" value="ilvD"/>
    <property type="match status" value="1"/>
</dbReference>
<accession>A0A6P1ZLW7</accession>
<evidence type="ECO:0000256" key="3">
    <source>
        <dbReference type="ARBA" id="ARBA00022605"/>
    </source>
</evidence>
<evidence type="ECO:0000256" key="2">
    <source>
        <dbReference type="ARBA" id="ARBA00006486"/>
    </source>
</evidence>
<evidence type="ECO:0000256" key="10">
    <source>
        <dbReference type="ARBA" id="ARBA00023304"/>
    </source>
</evidence>
<keyword evidence="6 15" id="KW-0460">Magnesium</keyword>
<feature type="active site" description="Proton acceptor" evidence="15">
    <location>
        <position position="475"/>
    </location>
</feature>
<dbReference type="RefSeq" id="WP_144233834.1">
    <property type="nucleotide sequence ID" value="NZ_CP039543.1"/>
</dbReference>
<dbReference type="OrthoDB" id="9807077at2"/>
<dbReference type="InterPro" id="IPR056740">
    <property type="entry name" value="ILV_EDD_C"/>
</dbReference>
<comment type="pathway">
    <text evidence="12 15">Amino-acid biosynthesis; L-valine biosynthesis; L-valine from pyruvate: step 3/4.</text>
</comment>
<sequence>MSFTFKDTKYRSAKVVNGVTRGGPRAHLKGLGHTAEEFGKPFIGIVNCFNEMHPGHIHFDRIGKAIRDGVQQAGGVPFEFHTISICDGFLQGHIGMCYSLPSREITADSIEIMAQAQQLDGLVFICGCDKTVPGMLMALLRLNLPSIVVTGGPMLPGRVKGQEYATYELKEAAGRLKSGQITEGEFFELEDALSPGPGSCAMMGTANSMSIASEALGLTLPGSATTHAVEGKKIRMAKESGRRIVQLVEENLLPLSIVTQEVLEGALRVVMSVGGSTNTSIHFPALAYEAGLNLTLEDIERISSSTPYICKIKPSGSHTLLDLNDAGGIPVVMKELSSMLPLDRMTVTGKTFRENIEAFANSNKEVIRPIANAYMKQSSLAVLKGNLAPEGCVIKQTGISEKMRRHTGPARCFSSEEEATEAILEGKINAGEVIVIRYEGPCGGPGMREMLTATSALMGVGLGESVALVTDGRFSGSTRGPCIGHVSPEAALGGPLCAVQDGDSITIDVDGRSIELHVDDDELQRRIEANTFTPKPQAGSGYLKRYSGAVSTAKYGAILK</sequence>
<feature type="binding site" description="via carbamate group" evidence="15">
    <location>
        <position position="130"/>
    </location>
    <ligand>
        <name>Mg(2+)</name>
        <dbReference type="ChEBI" id="CHEBI:18420"/>
    </ligand>
</feature>
<dbReference type="Gene3D" id="3.50.30.80">
    <property type="entry name" value="IlvD/EDD C-terminal domain-like"/>
    <property type="match status" value="1"/>
</dbReference>
<evidence type="ECO:0000256" key="13">
    <source>
        <dbReference type="ARBA" id="ARBA00029437"/>
    </source>
</evidence>
<keyword evidence="5 15" id="KW-0479">Metal-binding</keyword>
<evidence type="ECO:0000259" key="17">
    <source>
        <dbReference type="Pfam" id="PF24877"/>
    </source>
</evidence>
<dbReference type="InterPro" id="IPR004404">
    <property type="entry name" value="DihydroxyA_deHydtase"/>
</dbReference>
<comment type="similarity">
    <text evidence="2 15">Belongs to the IlvD/Edd family.</text>
</comment>
<dbReference type="GO" id="GO:0009097">
    <property type="term" value="P:isoleucine biosynthetic process"/>
    <property type="evidence" value="ECO:0007669"/>
    <property type="project" value="UniProtKB-UniRule"/>
</dbReference>
<keyword evidence="7 15" id="KW-0408">Iron</keyword>
<evidence type="ECO:0000256" key="14">
    <source>
        <dbReference type="ARBA" id="ARBA00029490"/>
    </source>
</evidence>
<comment type="caution">
    <text evidence="15">Lacks conserved residue(s) required for the propagation of feature annotation.</text>
</comment>
<dbReference type="PANTHER" id="PTHR43661">
    <property type="entry name" value="D-XYLONATE DEHYDRATASE"/>
    <property type="match status" value="1"/>
</dbReference>
<protein>
    <recommendedName>
        <fullName evidence="14 15">Dihydroxy-acid dehydratase</fullName>
        <shortName evidence="15">DAD</shortName>
        <ecNumber evidence="14 15">4.2.1.9</ecNumber>
    </recommendedName>
</protein>
<comment type="catalytic activity">
    <reaction evidence="11">
        <text>(2R)-2,3-dihydroxy-3-methylbutanoate = 3-methyl-2-oxobutanoate + H2O</text>
        <dbReference type="Rhea" id="RHEA:24809"/>
        <dbReference type="ChEBI" id="CHEBI:11851"/>
        <dbReference type="ChEBI" id="CHEBI:15377"/>
        <dbReference type="ChEBI" id="CHEBI:49072"/>
        <dbReference type="EC" id="4.2.1.9"/>
    </reaction>
    <physiologicalReaction direction="left-to-right" evidence="11">
        <dbReference type="Rhea" id="RHEA:24810"/>
    </physiologicalReaction>
</comment>
<dbReference type="Pfam" id="PF24877">
    <property type="entry name" value="ILV_EDD_C"/>
    <property type="match status" value="1"/>
</dbReference>
<dbReference type="UniPathway" id="UPA00049">
    <property type="reaction ID" value="UER00061"/>
</dbReference>
<evidence type="ECO:0000256" key="7">
    <source>
        <dbReference type="ARBA" id="ARBA00023004"/>
    </source>
</evidence>
<organism evidence="19 20">
    <name type="scientific">Oceanidesulfovibrio marinus</name>
    <dbReference type="NCBI Taxonomy" id="370038"/>
    <lineage>
        <taxon>Bacteria</taxon>
        <taxon>Pseudomonadati</taxon>
        <taxon>Thermodesulfobacteriota</taxon>
        <taxon>Desulfovibrionia</taxon>
        <taxon>Desulfovibrionales</taxon>
        <taxon>Desulfovibrionaceae</taxon>
        <taxon>Oceanidesulfovibrio</taxon>
    </lineage>
</organism>
<comment type="pathway">
    <text evidence="13 15">Amino-acid biosynthesis; L-isoleucine biosynthesis; L-isoleucine from 2-oxobutanoate: step 3/4.</text>
</comment>
<evidence type="ECO:0000256" key="11">
    <source>
        <dbReference type="ARBA" id="ARBA00029304"/>
    </source>
</evidence>
<comment type="function">
    <text evidence="15">Functions in the biosynthesis of branched-chain amino acids. Catalyzes the dehydration of (2R,3R)-2,3-dihydroxy-3-methylpentanoate (2,3-dihydroxy-3-methylvalerate) into 2-oxo-3-methylpentanoate (2-oxo-3-methylvalerate) and of (2R)-2,3-dihydroxy-3-methylbutanoate (2,3-dihydroxyisovalerate) into 2-oxo-3-methylbutanoate (2-oxoisovalerate), the penultimate precursor to L-isoleucine and L-valine, respectively.</text>
</comment>
<keyword evidence="3 15" id="KW-0028">Amino-acid biosynthesis</keyword>
<dbReference type="PROSITE" id="PS00886">
    <property type="entry name" value="ILVD_EDD_1"/>
    <property type="match status" value="1"/>
</dbReference>
<feature type="modified residue" description="N6-carboxylysine" evidence="15">
    <location>
        <position position="130"/>
    </location>
</feature>
<dbReference type="FunFam" id="3.50.30.80:FF:000001">
    <property type="entry name" value="Dihydroxy-acid dehydratase"/>
    <property type="match status" value="1"/>
</dbReference>
<dbReference type="SUPFAM" id="SSF143975">
    <property type="entry name" value="IlvD/EDD N-terminal domain-like"/>
    <property type="match status" value="1"/>
</dbReference>
<dbReference type="GO" id="GO:0000287">
    <property type="term" value="F:magnesium ion binding"/>
    <property type="evidence" value="ECO:0007669"/>
    <property type="project" value="UniProtKB-UniRule"/>
</dbReference>
<evidence type="ECO:0000256" key="5">
    <source>
        <dbReference type="ARBA" id="ARBA00022723"/>
    </source>
</evidence>
<evidence type="ECO:0000256" key="6">
    <source>
        <dbReference type="ARBA" id="ARBA00022842"/>
    </source>
</evidence>
<dbReference type="GO" id="GO:0005829">
    <property type="term" value="C:cytosol"/>
    <property type="evidence" value="ECO:0007669"/>
    <property type="project" value="TreeGrafter"/>
</dbReference>
<evidence type="ECO:0000259" key="16">
    <source>
        <dbReference type="Pfam" id="PF00920"/>
    </source>
</evidence>
<dbReference type="InterPro" id="IPR000581">
    <property type="entry name" value="ILV_EDD_N"/>
</dbReference>
<comment type="catalytic activity">
    <reaction evidence="15">
        <text>(2R,3R)-2,3-dihydroxy-3-methylpentanoate = (S)-3-methyl-2-oxopentanoate + H2O</text>
        <dbReference type="Rhea" id="RHEA:27694"/>
        <dbReference type="ChEBI" id="CHEBI:15377"/>
        <dbReference type="ChEBI" id="CHEBI:35146"/>
        <dbReference type="ChEBI" id="CHEBI:49258"/>
        <dbReference type="EC" id="4.2.1.9"/>
    </reaction>
</comment>
<feature type="binding site" evidence="15">
    <location>
        <position position="129"/>
    </location>
    <ligand>
        <name>Mg(2+)</name>
        <dbReference type="ChEBI" id="CHEBI:18420"/>
    </ligand>
</feature>
<evidence type="ECO:0000313" key="21">
    <source>
        <dbReference type="Proteomes" id="UP000503251"/>
    </source>
</evidence>
<evidence type="ECO:0000256" key="9">
    <source>
        <dbReference type="ARBA" id="ARBA00023239"/>
    </source>
</evidence>
<evidence type="ECO:0000256" key="1">
    <source>
        <dbReference type="ARBA" id="ARBA00001946"/>
    </source>
</evidence>
<dbReference type="GO" id="GO:0004160">
    <property type="term" value="F:dihydroxy-acid dehydratase activity"/>
    <property type="evidence" value="ECO:0007669"/>
    <property type="project" value="UniProtKB-UniRule"/>
</dbReference>
<dbReference type="EMBL" id="CP039543">
    <property type="protein sequence ID" value="QJT08790.1"/>
    <property type="molecule type" value="Genomic_DNA"/>
</dbReference>
<evidence type="ECO:0000256" key="4">
    <source>
        <dbReference type="ARBA" id="ARBA00022714"/>
    </source>
</evidence>
<comment type="cofactor">
    <cofactor evidence="1 15">
        <name>Mg(2+)</name>
        <dbReference type="ChEBI" id="CHEBI:18420"/>
    </cofactor>
</comment>